<dbReference type="PANTHER" id="PTHR10947">
    <property type="entry name" value="PHENYLALANYL-TRNA SYNTHETASE BETA CHAIN AND LEUCINE-RICH REPEAT-CONTAINING PROTEIN 47"/>
    <property type="match status" value="1"/>
</dbReference>
<dbReference type="Gene3D" id="3.30.56.10">
    <property type="match status" value="2"/>
</dbReference>
<dbReference type="NCBIfam" id="NF045760">
    <property type="entry name" value="YtpR"/>
    <property type="match status" value="1"/>
</dbReference>
<dbReference type="PROSITE" id="PS51447">
    <property type="entry name" value="FDX_ACB"/>
    <property type="match status" value="1"/>
</dbReference>
<evidence type="ECO:0000256" key="6">
    <source>
        <dbReference type="ARBA" id="ARBA00022598"/>
    </source>
</evidence>
<evidence type="ECO:0000313" key="20">
    <source>
        <dbReference type="EMBL" id="SBT09103.1"/>
    </source>
</evidence>
<dbReference type="PROSITE" id="PS50886">
    <property type="entry name" value="TRBD"/>
    <property type="match status" value="1"/>
</dbReference>
<evidence type="ECO:0000256" key="11">
    <source>
        <dbReference type="ARBA" id="ARBA00022884"/>
    </source>
</evidence>
<dbReference type="FunFam" id="2.40.50.140:FF:000045">
    <property type="entry name" value="Phenylalanine--tRNA ligase beta subunit"/>
    <property type="match status" value="1"/>
</dbReference>
<dbReference type="InterPro" id="IPR033714">
    <property type="entry name" value="tRNA_bind_bactPheRS"/>
</dbReference>
<comment type="similarity">
    <text evidence="2 15">Belongs to the phenylalanyl-tRNA synthetase beta subunit family. Type 1 subfamily.</text>
</comment>
<dbReference type="GO" id="GO:0004826">
    <property type="term" value="F:phenylalanine-tRNA ligase activity"/>
    <property type="evidence" value="ECO:0007669"/>
    <property type="project" value="UniProtKB-UniRule"/>
</dbReference>
<keyword evidence="7 15" id="KW-0479">Metal-binding</keyword>
<dbReference type="NCBIfam" id="TIGR00472">
    <property type="entry name" value="pheT_bact"/>
    <property type="match status" value="1"/>
</dbReference>
<evidence type="ECO:0000256" key="12">
    <source>
        <dbReference type="ARBA" id="ARBA00022917"/>
    </source>
</evidence>
<reference evidence="20 21" key="1">
    <citation type="submission" date="2016-06" db="EMBL/GenBank/DDBJ databases">
        <authorList>
            <person name="Kjaerup R.B."/>
            <person name="Dalgaard T.S."/>
            <person name="Juul-Madsen H.R."/>
        </authorList>
    </citation>
    <scope>NUCLEOTIDE SEQUENCE [LARGE SCALE GENOMIC DNA]</scope>
    <source>
        <strain evidence="20">2</strain>
    </source>
</reference>
<dbReference type="EC" id="6.1.1.20" evidence="15"/>
<dbReference type="SUPFAM" id="SSF50249">
    <property type="entry name" value="Nucleic acid-binding proteins"/>
    <property type="match status" value="1"/>
</dbReference>
<feature type="domain" description="FDX-ACB" evidence="18">
    <location>
        <begin position="724"/>
        <end position="817"/>
    </location>
</feature>
<dbReference type="Pfam" id="PF17759">
    <property type="entry name" value="tRNA_synthFbeta"/>
    <property type="match status" value="1"/>
</dbReference>
<dbReference type="HAMAP" id="MF_00283">
    <property type="entry name" value="Phe_tRNA_synth_beta1"/>
    <property type="match status" value="1"/>
</dbReference>
<feature type="binding site" evidence="15">
    <location>
        <position position="489"/>
    </location>
    <ligand>
        <name>Mg(2+)</name>
        <dbReference type="ChEBI" id="CHEBI:18420"/>
        <note>shared with alpha subunit</note>
    </ligand>
</feature>
<comment type="subcellular location">
    <subcellularLocation>
        <location evidence="1 15">Cytoplasm</location>
    </subcellularLocation>
</comment>
<evidence type="ECO:0000256" key="1">
    <source>
        <dbReference type="ARBA" id="ARBA00004496"/>
    </source>
</evidence>
<dbReference type="GO" id="GO:0006432">
    <property type="term" value="P:phenylalanyl-tRNA aminoacylation"/>
    <property type="evidence" value="ECO:0007669"/>
    <property type="project" value="UniProtKB-UniRule"/>
</dbReference>
<dbReference type="CDD" id="cd02796">
    <property type="entry name" value="tRNA_bind_bactPheRS"/>
    <property type="match status" value="1"/>
</dbReference>
<dbReference type="AlphaFoldDB" id="A0A1A8XYH9"/>
<dbReference type="SUPFAM" id="SSF54991">
    <property type="entry name" value="Anticodon-binding domain of PheRS"/>
    <property type="match status" value="1"/>
</dbReference>
<dbReference type="FunFam" id="3.30.70.380:FF:000001">
    <property type="entry name" value="Phenylalanine--tRNA ligase beta subunit"/>
    <property type="match status" value="1"/>
</dbReference>
<keyword evidence="5 16" id="KW-0820">tRNA-binding</keyword>
<dbReference type="InterPro" id="IPR045864">
    <property type="entry name" value="aa-tRNA-synth_II/BPL/LPL"/>
</dbReference>
<comment type="catalytic activity">
    <reaction evidence="14 15">
        <text>tRNA(Phe) + L-phenylalanine + ATP = L-phenylalanyl-tRNA(Phe) + AMP + diphosphate + H(+)</text>
        <dbReference type="Rhea" id="RHEA:19413"/>
        <dbReference type="Rhea" id="RHEA-COMP:9668"/>
        <dbReference type="Rhea" id="RHEA-COMP:9699"/>
        <dbReference type="ChEBI" id="CHEBI:15378"/>
        <dbReference type="ChEBI" id="CHEBI:30616"/>
        <dbReference type="ChEBI" id="CHEBI:33019"/>
        <dbReference type="ChEBI" id="CHEBI:58095"/>
        <dbReference type="ChEBI" id="CHEBI:78442"/>
        <dbReference type="ChEBI" id="CHEBI:78531"/>
        <dbReference type="ChEBI" id="CHEBI:456215"/>
        <dbReference type="EC" id="6.1.1.20"/>
    </reaction>
</comment>
<protein>
    <recommendedName>
        <fullName evidence="15">Phenylalanine--tRNA ligase beta subunit</fullName>
        <ecNumber evidence="15">6.1.1.20</ecNumber>
    </recommendedName>
    <alternativeName>
        <fullName evidence="15">Phenylalanyl-tRNA synthetase beta subunit</fullName>
        <shortName evidence="15">PheRS</shortName>
    </alternativeName>
</protein>
<evidence type="ECO:0000256" key="14">
    <source>
        <dbReference type="ARBA" id="ARBA00049255"/>
    </source>
</evidence>
<evidence type="ECO:0000256" key="8">
    <source>
        <dbReference type="ARBA" id="ARBA00022741"/>
    </source>
</evidence>
<evidence type="ECO:0000256" key="15">
    <source>
        <dbReference type="HAMAP-Rule" id="MF_00283"/>
    </source>
</evidence>
<dbReference type="InterPro" id="IPR045060">
    <property type="entry name" value="Phe-tRNA-ligase_IIc_bsu"/>
</dbReference>
<evidence type="ECO:0000256" key="10">
    <source>
        <dbReference type="ARBA" id="ARBA00022842"/>
    </source>
</evidence>
<keyword evidence="12 15" id="KW-0648">Protein biosynthesis</keyword>
<evidence type="ECO:0000256" key="2">
    <source>
        <dbReference type="ARBA" id="ARBA00008653"/>
    </source>
</evidence>
<dbReference type="PANTHER" id="PTHR10947:SF0">
    <property type="entry name" value="PHENYLALANINE--TRNA LIGASE BETA SUBUNIT"/>
    <property type="match status" value="1"/>
</dbReference>
<dbReference type="InterPro" id="IPR002547">
    <property type="entry name" value="tRNA-bd_dom"/>
</dbReference>
<dbReference type="SMART" id="SM00874">
    <property type="entry name" value="B5"/>
    <property type="match status" value="1"/>
</dbReference>
<dbReference type="SUPFAM" id="SSF55681">
    <property type="entry name" value="Class II aaRS and biotin synthetases"/>
    <property type="match status" value="1"/>
</dbReference>
<feature type="domain" description="B5" evidence="19">
    <location>
        <begin position="426"/>
        <end position="501"/>
    </location>
</feature>
<proteinExistence type="inferred from homology"/>
<keyword evidence="6 15" id="KW-0436">Ligase</keyword>
<keyword evidence="9 15" id="KW-0067">ATP-binding</keyword>
<dbReference type="PROSITE" id="PS51483">
    <property type="entry name" value="B5"/>
    <property type="match status" value="1"/>
</dbReference>
<comment type="cofactor">
    <cofactor evidence="15">
        <name>Mg(2+)</name>
        <dbReference type="ChEBI" id="CHEBI:18420"/>
    </cofactor>
    <text evidence="15">Binds 2 magnesium ions per tetramer.</text>
</comment>
<feature type="binding site" evidence="15">
    <location>
        <position position="488"/>
    </location>
    <ligand>
        <name>Mg(2+)</name>
        <dbReference type="ChEBI" id="CHEBI:18420"/>
        <note>shared with alpha subunit</note>
    </ligand>
</feature>
<dbReference type="CDD" id="cd00769">
    <property type="entry name" value="PheRS_beta_core"/>
    <property type="match status" value="1"/>
</dbReference>
<dbReference type="InterPro" id="IPR009061">
    <property type="entry name" value="DNA-bd_dom_put_sf"/>
</dbReference>
<dbReference type="SUPFAM" id="SSF46955">
    <property type="entry name" value="Putative DNA-binding domain"/>
    <property type="match status" value="1"/>
</dbReference>
<keyword evidence="13 15" id="KW-0030">Aminoacyl-tRNA synthetase</keyword>
<dbReference type="Pfam" id="PF01588">
    <property type="entry name" value="tRNA_bind"/>
    <property type="match status" value="1"/>
</dbReference>
<dbReference type="SUPFAM" id="SSF56037">
    <property type="entry name" value="PheT/TilS domain"/>
    <property type="match status" value="1"/>
</dbReference>
<accession>A0A1A8XYH9</accession>
<evidence type="ECO:0000259" key="18">
    <source>
        <dbReference type="PROSITE" id="PS51447"/>
    </source>
</evidence>
<dbReference type="Gene3D" id="3.30.930.10">
    <property type="entry name" value="Bira Bifunctional Protein, Domain 2"/>
    <property type="match status" value="1"/>
</dbReference>
<evidence type="ECO:0000256" key="16">
    <source>
        <dbReference type="PROSITE-ProRule" id="PRU00209"/>
    </source>
</evidence>
<organism evidence="20 21">
    <name type="scientific">Candidatus Propionivibrio aalborgensis</name>
    <dbReference type="NCBI Taxonomy" id="1860101"/>
    <lineage>
        <taxon>Bacteria</taxon>
        <taxon>Pseudomonadati</taxon>
        <taxon>Pseudomonadota</taxon>
        <taxon>Betaproteobacteria</taxon>
        <taxon>Rhodocyclales</taxon>
        <taxon>Rhodocyclaceae</taxon>
        <taxon>Propionivibrio</taxon>
    </lineage>
</organism>
<dbReference type="Gene3D" id="3.30.70.380">
    <property type="entry name" value="Ferrodoxin-fold anticodon-binding domain"/>
    <property type="match status" value="1"/>
</dbReference>
<evidence type="ECO:0000256" key="3">
    <source>
        <dbReference type="ARBA" id="ARBA00011209"/>
    </source>
</evidence>
<evidence type="ECO:0000259" key="19">
    <source>
        <dbReference type="PROSITE" id="PS51483"/>
    </source>
</evidence>
<keyword evidence="10 15" id="KW-0460">Magnesium</keyword>
<dbReference type="SMART" id="SM00896">
    <property type="entry name" value="FDX-ACB"/>
    <property type="match status" value="1"/>
</dbReference>
<dbReference type="FunFam" id="3.50.40.10:FF:000001">
    <property type="entry name" value="Phenylalanine--tRNA ligase beta subunit"/>
    <property type="match status" value="1"/>
</dbReference>
<feature type="domain" description="TRNA-binding" evidence="17">
    <location>
        <begin position="66"/>
        <end position="175"/>
    </location>
</feature>
<dbReference type="SMART" id="SM00873">
    <property type="entry name" value="B3_4"/>
    <property type="match status" value="1"/>
</dbReference>
<dbReference type="InterPro" id="IPR005121">
    <property type="entry name" value="Fdx_antiC-bd"/>
</dbReference>
<dbReference type="InterPro" id="IPR005146">
    <property type="entry name" value="B3/B4_tRNA-bd"/>
</dbReference>
<keyword evidence="4 15" id="KW-0963">Cytoplasm</keyword>
<evidence type="ECO:0000313" key="21">
    <source>
        <dbReference type="Proteomes" id="UP000199600"/>
    </source>
</evidence>
<dbReference type="InterPro" id="IPR005147">
    <property type="entry name" value="tRNA_synthase_B5-dom"/>
</dbReference>
<feature type="binding site" evidence="15">
    <location>
        <position position="479"/>
    </location>
    <ligand>
        <name>Mg(2+)</name>
        <dbReference type="ChEBI" id="CHEBI:18420"/>
        <note>shared with alpha subunit</note>
    </ligand>
</feature>
<dbReference type="Gene3D" id="2.40.50.140">
    <property type="entry name" value="Nucleic acid-binding proteins"/>
    <property type="match status" value="1"/>
</dbReference>
<dbReference type="GO" id="GO:0000287">
    <property type="term" value="F:magnesium ion binding"/>
    <property type="evidence" value="ECO:0007669"/>
    <property type="project" value="UniProtKB-UniRule"/>
</dbReference>
<dbReference type="Pfam" id="PF03147">
    <property type="entry name" value="FDX-ACB"/>
    <property type="match status" value="1"/>
</dbReference>
<gene>
    <name evidence="15 20" type="primary">pheT</name>
    <name evidence="20" type="ORF">PROAA_3050004</name>
</gene>
<dbReference type="FunFam" id="3.30.56.10:FF:000002">
    <property type="entry name" value="Phenylalanine--tRNA ligase beta subunit"/>
    <property type="match status" value="1"/>
</dbReference>
<evidence type="ECO:0000259" key="17">
    <source>
        <dbReference type="PROSITE" id="PS50886"/>
    </source>
</evidence>
<keyword evidence="11 16" id="KW-0694">RNA-binding</keyword>
<evidence type="ECO:0000256" key="4">
    <source>
        <dbReference type="ARBA" id="ARBA00022490"/>
    </source>
</evidence>
<dbReference type="GO" id="GO:0000049">
    <property type="term" value="F:tRNA binding"/>
    <property type="evidence" value="ECO:0007669"/>
    <property type="project" value="UniProtKB-UniRule"/>
</dbReference>
<dbReference type="InterPro" id="IPR012340">
    <property type="entry name" value="NA-bd_OB-fold"/>
</dbReference>
<dbReference type="FunFam" id="3.30.930.10:FF:000022">
    <property type="entry name" value="Phenylalanine--tRNA ligase beta subunit"/>
    <property type="match status" value="1"/>
</dbReference>
<comment type="subunit">
    <text evidence="3 15">Tetramer of two alpha and two beta subunits.</text>
</comment>
<dbReference type="Gene3D" id="3.50.40.10">
    <property type="entry name" value="Phenylalanyl-trna Synthetase, Chain B, domain 3"/>
    <property type="match status" value="1"/>
</dbReference>
<evidence type="ECO:0000256" key="9">
    <source>
        <dbReference type="ARBA" id="ARBA00022840"/>
    </source>
</evidence>
<dbReference type="GO" id="GO:0005524">
    <property type="term" value="F:ATP binding"/>
    <property type="evidence" value="ECO:0007669"/>
    <property type="project" value="UniProtKB-UniRule"/>
</dbReference>
<dbReference type="Proteomes" id="UP000199600">
    <property type="component" value="Unassembled WGS sequence"/>
</dbReference>
<sequence>MTCACSSTAICASCASSFDADFSTELLMKFSESWLRSFVNPTVSGDELSQLLTMAGLEVEEEESVAPPFDHVVVAQVIEVNKHPDADRLNVCRVDIGSGEAQQIVCGAPNVSPGMKVPCALPGANLPGDFKIKLAKVRGIESSGMLCSAKELGLTADASGLLVLPDAASVGTDVRSYLDLDDRLRTLKLTPNRADCLSLAGLAREVAALTGSPATFPEFAEAQVGISTNRAIILDAPEACPLYYGRVIAGVNPRAATPDWMKRCIERSGIRSISALVDITNYVMLELGQPLHAFDNARLEGAIHARLARAGEKILLLNEQTLELQDDVLLIADDKHPVAMAGIMGGADSGITLDTTEMFLESAFFAPKAIAGRARRYGFVSDASHRFERGVDFGGTRHALERATRLILEICGGQAGPLCEAEAALPQRPAVRLRPSRVSKVLGVSFSAEQIGEHIARLDFVFTREGDDFIVTPPSYRFDIEIEEDLIEEIIRLHGYDNIPAPPPRATLSMLPQTENARPLSRVRQILADRGFQEVINYAFVEEAWESDFAANRAPIRLANPIASQMSVMRSTLIGGLIANVVTNLKRKQSRVRIFETGRCFYRDTPGVPVEGFHQPWKLAGLAYGSAFPEQWGVAERDADFFDLKGEVELLLAPEVARFEKANHPALHPGRSARVILAGKDIGFVGELHPQWLQKYDLPLAAVVFELELDAVKQSRLPKYAEVSRQPPAVRDLAIVVDQKLELERLLGGMAANRPAIVQDIRLFDVYAGKGIAPGEKSLAFRIVMQDTQKTLQDAEVDAAVQQLVTYLQQAFAAQLRV</sequence>
<dbReference type="GO" id="GO:0009328">
    <property type="term" value="C:phenylalanine-tRNA ligase complex"/>
    <property type="evidence" value="ECO:0007669"/>
    <property type="project" value="TreeGrafter"/>
</dbReference>
<dbReference type="InterPro" id="IPR004532">
    <property type="entry name" value="Phe-tRNA-ligase_IIc_bsu_bact"/>
</dbReference>
<evidence type="ECO:0000256" key="7">
    <source>
        <dbReference type="ARBA" id="ARBA00022723"/>
    </source>
</evidence>
<dbReference type="Pfam" id="PF03483">
    <property type="entry name" value="B3_4"/>
    <property type="match status" value="1"/>
</dbReference>
<feature type="binding site" evidence="15">
    <location>
        <position position="485"/>
    </location>
    <ligand>
        <name>Mg(2+)</name>
        <dbReference type="ChEBI" id="CHEBI:18420"/>
        <note>shared with alpha subunit</note>
    </ligand>
</feature>
<evidence type="ECO:0000256" key="13">
    <source>
        <dbReference type="ARBA" id="ARBA00023146"/>
    </source>
</evidence>
<dbReference type="InterPro" id="IPR020825">
    <property type="entry name" value="Phe-tRNA_synthase-like_B3/B4"/>
</dbReference>
<dbReference type="EMBL" id="FLQY01000230">
    <property type="protein sequence ID" value="SBT09103.1"/>
    <property type="molecule type" value="Genomic_DNA"/>
</dbReference>
<dbReference type="Pfam" id="PF03484">
    <property type="entry name" value="B5"/>
    <property type="match status" value="1"/>
</dbReference>
<evidence type="ECO:0000256" key="5">
    <source>
        <dbReference type="ARBA" id="ARBA00022555"/>
    </source>
</evidence>
<dbReference type="InterPro" id="IPR036690">
    <property type="entry name" value="Fdx_antiC-bd_sf"/>
</dbReference>
<keyword evidence="8 15" id="KW-0547">Nucleotide-binding</keyword>
<dbReference type="InterPro" id="IPR041616">
    <property type="entry name" value="PheRS_beta_core"/>
</dbReference>
<keyword evidence="21" id="KW-1185">Reference proteome</keyword>
<name>A0A1A8XYH9_9RHOO</name>